<dbReference type="Proteomes" id="UP000324222">
    <property type="component" value="Unassembled WGS sequence"/>
</dbReference>
<comment type="caution">
    <text evidence="1">The sequence shown here is derived from an EMBL/GenBank/DDBJ whole genome shotgun (WGS) entry which is preliminary data.</text>
</comment>
<protein>
    <submittedName>
        <fullName evidence="1">Uncharacterized protein</fullName>
    </submittedName>
</protein>
<reference evidence="1 2" key="1">
    <citation type="submission" date="2019-05" db="EMBL/GenBank/DDBJ databases">
        <title>Another draft genome of Portunus trituberculatus and its Hox gene families provides insights of decapod evolution.</title>
        <authorList>
            <person name="Jeong J.-H."/>
            <person name="Song I."/>
            <person name="Kim S."/>
            <person name="Choi T."/>
            <person name="Kim D."/>
            <person name="Ryu S."/>
            <person name="Kim W."/>
        </authorList>
    </citation>
    <scope>NUCLEOTIDE SEQUENCE [LARGE SCALE GENOMIC DNA]</scope>
    <source>
        <tissue evidence="1">Muscle</tissue>
    </source>
</reference>
<name>A0A5B7GFG4_PORTR</name>
<gene>
    <name evidence="1" type="ORF">E2C01_050057</name>
</gene>
<sequence length="79" mass="9049">MVLLWMPDKHEAMDGTVTDEDKLAKRLGGGETTGNRWRSILIDIMDKEQRSSNLDNANRLKVSSEFYSKIYIKMKCTPA</sequence>
<keyword evidence="2" id="KW-1185">Reference proteome</keyword>
<dbReference type="AlphaFoldDB" id="A0A5B7GFG4"/>
<proteinExistence type="predicted"/>
<evidence type="ECO:0000313" key="1">
    <source>
        <dbReference type="EMBL" id="MPC56105.1"/>
    </source>
</evidence>
<accession>A0A5B7GFG4</accession>
<dbReference type="EMBL" id="VSRR010013698">
    <property type="protein sequence ID" value="MPC56105.1"/>
    <property type="molecule type" value="Genomic_DNA"/>
</dbReference>
<evidence type="ECO:0000313" key="2">
    <source>
        <dbReference type="Proteomes" id="UP000324222"/>
    </source>
</evidence>
<organism evidence="1 2">
    <name type="scientific">Portunus trituberculatus</name>
    <name type="common">Swimming crab</name>
    <name type="synonym">Neptunus trituberculatus</name>
    <dbReference type="NCBI Taxonomy" id="210409"/>
    <lineage>
        <taxon>Eukaryota</taxon>
        <taxon>Metazoa</taxon>
        <taxon>Ecdysozoa</taxon>
        <taxon>Arthropoda</taxon>
        <taxon>Crustacea</taxon>
        <taxon>Multicrustacea</taxon>
        <taxon>Malacostraca</taxon>
        <taxon>Eumalacostraca</taxon>
        <taxon>Eucarida</taxon>
        <taxon>Decapoda</taxon>
        <taxon>Pleocyemata</taxon>
        <taxon>Brachyura</taxon>
        <taxon>Eubrachyura</taxon>
        <taxon>Portunoidea</taxon>
        <taxon>Portunidae</taxon>
        <taxon>Portuninae</taxon>
        <taxon>Portunus</taxon>
    </lineage>
</organism>